<reference evidence="1" key="2">
    <citation type="submission" date="2023-01" db="EMBL/GenBank/DDBJ databases">
        <authorList>
            <person name="Petersen C."/>
        </authorList>
    </citation>
    <scope>NUCLEOTIDE SEQUENCE</scope>
    <source>
        <strain evidence="1">IBT 17514</strain>
    </source>
</reference>
<gene>
    <name evidence="1" type="ORF">N7493_011706</name>
</gene>
<dbReference type="EMBL" id="JAQJAN010000023">
    <property type="protein sequence ID" value="KAJ5703317.1"/>
    <property type="molecule type" value="Genomic_DNA"/>
</dbReference>
<name>A0AAD6HAD0_9EURO</name>
<protein>
    <submittedName>
        <fullName evidence="1">Uncharacterized protein</fullName>
    </submittedName>
</protein>
<dbReference type="Proteomes" id="UP001215712">
    <property type="component" value="Unassembled WGS sequence"/>
</dbReference>
<evidence type="ECO:0000313" key="2">
    <source>
        <dbReference type="Proteomes" id="UP001215712"/>
    </source>
</evidence>
<evidence type="ECO:0000313" key="1">
    <source>
        <dbReference type="EMBL" id="KAJ5703317.1"/>
    </source>
</evidence>
<organism evidence="1 2">
    <name type="scientific">Penicillium malachiteum</name>
    <dbReference type="NCBI Taxonomy" id="1324776"/>
    <lineage>
        <taxon>Eukaryota</taxon>
        <taxon>Fungi</taxon>
        <taxon>Dikarya</taxon>
        <taxon>Ascomycota</taxon>
        <taxon>Pezizomycotina</taxon>
        <taxon>Eurotiomycetes</taxon>
        <taxon>Eurotiomycetidae</taxon>
        <taxon>Eurotiales</taxon>
        <taxon>Aspergillaceae</taxon>
        <taxon>Penicillium</taxon>
    </lineage>
</organism>
<accession>A0AAD6HAD0</accession>
<sequence length="135" mass="15211">MVEQFFLDLTIHDVLTNGAGMGLVEPWISEYVSAIREERYGDAIWARYHIWGEVQSNGIIEGTDKTVLDMIEEDAIEARVGEPEMYGDCLAFYANTSASDGHPETIGVLRRICDADYDFLKTGLEDGRKETDWSP</sequence>
<proteinExistence type="predicted"/>
<dbReference type="AlphaFoldDB" id="A0AAD6HAD0"/>
<keyword evidence="2" id="KW-1185">Reference proteome</keyword>
<reference evidence="1" key="1">
    <citation type="journal article" date="2023" name="IMA Fungus">
        <title>Comparative genomic study of the Penicillium genus elucidates a diverse pangenome and 15 lateral gene transfer events.</title>
        <authorList>
            <person name="Petersen C."/>
            <person name="Sorensen T."/>
            <person name="Nielsen M.R."/>
            <person name="Sondergaard T.E."/>
            <person name="Sorensen J.L."/>
            <person name="Fitzpatrick D.A."/>
            <person name="Frisvad J.C."/>
            <person name="Nielsen K.L."/>
        </authorList>
    </citation>
    <scope>NUCLEOTIDE SEQUENCE</scope>
    <source>
        <strain evidence="1">IBT 17514</strain>
    </source>
</reference>
<comment type="caution">
    <text evidence="1">The sequence shown here is derived from an EMBL/GenBank/DDBJ whole genome shotgun (WGS) entry which is preliminary data.</text>
</comment>